<dbReference type="RefSeq" id="WP_269923264.1">
    <property type="nucleotide sequence ID" value="NZ_JAMKBI010000018.1"/>
</dbReference>
<dbReference type="EMBL" id="JAMKBI010000018">
    <property type="protein sequence ID" value="MCZ8535275.1"/>
    <property type="molecule type" value="Genomic_DNA"/>
</dbReference>
<dbReference type="Proteomes" id="UP001152172">
    <property type="component" value="Unassembled WGS sequence"/>
</dbReference>
<keyword evidence="1" id="KW-0812">Transmembrane</keyword>
<dbReference type="InterPro" id="IPR019546">
    <property type="entry name" value="TAT_signal_bac_arc"/>
</dbReference>
<reference evidence="2" key="1">
    <citation type="submission" date="2022-05" db="EMBL/GenBank/DDBJ databases">
        <authorList>
            <person name="Colautti A."/>
            <person name="Iacumin L."/>
        </authorList>
    </citation>
    <scope>NUCLEOTIDE SEQUENCE</scope>
    <source>
        <strain evidence="2">DSM 30747</strain>
    </source>
</reference>
<dbReference type="AlphaFoldDB" id="A0A9X3RB81"/>
<accession>A0A9X3RB81</accession>
<keyword evidence="1" id="KW-0472">Membrane</keyword>
<comment type="caution">
    <text evidence="2">The sequence shown here is derived from an EMBL/GenBank/DDBJ whole genome shotgun (WGS) entry which is preliminary data.</text>
</comment>
<gene>
    <name evidence="2" type="ORF">M9R61_18385</name>
</gene>
<evidence type="ECO:0000313" key="3">
    <source>
        <dbReference type="Proteomes" id="UP001152172"/>
    </source>
</evidence>
<dbReference type="PROSITE" id="PS51318">
    <property type="entry name" value="TAT"/>
    <property type="match status" value="1"/>
</dbReference>
<dbReference type="InterPro" id="IPR006311">
    <property type="entry name" value="TAT_signal"/>
</dbReference>
<evidence type="ECO:0000256" key="1">
    <source>
        <dbReference type="SAM" id="Phobius"/>
    </source>
</evidence>
<protein>
    <submittedName>
        <fullName evidence="2">Gluconate 2-dehydrogenase subunit 3 family protein</fullName>
    </submittedName>
</protein>
<dbReference type="Pfam" id="PF13618">
    <property type="entry name" value="Gluconate_2-dh3"/>
    <property type="match status" value="1"/>
</dbReference>
<dbReference type="InterPro" id="IPR027056">
    <property type="entry name" value="Gluconate_2DH_su3"/>
</dbReference>
<proteinExistence type="predicted"/>
<keyword evidence="1" id="KW-1133">Transmembrane helix</keyword>
<organism evidence="2 3">
    <name type="scientific">Psychrobacillus psychrodurans</name>
    <dbReference type="NCBI Taxonomy" id="126157"/>
    <lineage>
        <taxon>Bacteria</taxon>
        <taxon>Bacillati</taxon>
        <taxon>Bacillota</taxon>
        <taxon>Bacilli</taxon>
        <taxon>Bacillales</taxon>
        <taxon>Bacillaceae</taxon>
        <taxon>Psychrobacillus</taxon>
    </lineage>
</organism>
<evidence type="ECO:0000313" key="2">
    <source>
        <dbReference type="EMBL" id="MCZ8535275.1"/>
    </source>
</evidence>
<keyword evidence="3" id="KW-1185">Reference proteome</keyword>
<name>A0A9X3RB81_9BACI</name>
<sequence length="257" mass="28612">MSEQEKKDSVLDKRSSRRTFIKNSGLTVGGVVLGGALGSLLIKDDKSTTHNTDTQNHAKTPAANPNVALMFFTPSQYQVTQAAVDRIFPEDANGPGAKELNAAIYIDHQLAGPWGSNVKDYRLGAFYKAEENQGPQTKILRKDLFLAGLDSLNTYSIKQFKVDFKELEATQQDEVLLAFSEGKVELYGKVSSSQFFNLLRTLTIEGVYADPMYGGNNEMIGWSMRKYPGSRMQYVAEIQDEKFIELEPQSLNSHMGH</sequence>
<feature type="transmembrane region" description="Helical" evidence="1">
    <location>
        <begin position="20"/>
        <end position="42"/>
    </location>
</feature>
<dbReference type="NCBIfam" id="TIGR01409">
    <property type="entry name" value="TAT_signal_seq"/>
    <property type="match status" value="1"/>
</dbReference>